<proteinExistence type="inferred from homology"/>
<dbReference type="Pfam" id="PF01351">
    <property type="entry name" value="RNase_HII"/>
    <property type="match status" value="1"/>
</dbReference>
<evidence type="ECO:0000256" key="8">
    <source>
        <dbReference type="ARBA" id="ARBA00022490"/>
    </source>
</evidence>
<comment type="caution">
    <text evidence="18">The sequence shown here is derived from an EMBL/GenBank/DDBJ whole genome shotgun (WGS) entry which is preliminary data.</text>
</comment>
<dbReference type="GO" id="GO:0003723">
    <property type="term" value="F:RNA binding"/>
    <property type="evidence" value="ECO:0007669"/>
    <property type="project" value="UniProtKB-UniRule"/>
</dbReference>
<evidence type="ECO:0000256" key="11">
    <source>
        <dbReference type="ARBA" id="ARBA00022759"/>
    </source>
</evidence>
<keyword evidence="9 14" id="KW-0540">Nuclease</keyword>
<evidence type="ECO:0000256" key="16">
    <source>
        <dbReference type="RuleBase" id="RU003515"/>
    </source>
</evidence>
<dbReference type="NCBIfam" id="NF010537">
    <property type="entry name" value="PRK13925.1"/>
    <property type="match status" value="1"/>
</dbReference>
<comment type="function">
    <text evidence="3 14 16">Endonuclease that specifically degrades the RNA of RNA-DNA hybrids.</text>
</comment>
<dbReference type="CDD" id="cd07182">
    <property type="entry name" value="RNase_HII_bacteria_HII_like"/>
    <property type="match status" value="1"/>
</dbReference>
<keyword evidence="12 14" id="KW-0378">Hydrolase</keyword>
<evidence type="ECO:0000256" key="7">
    <source>
        <dbReference type="ARBA" id="ARBA00019179"/>
    </source>
</evidence>
<comment type="catalytic activity">
    <reaction evidence="1 14 15 16">
        <text>Endonucleolytic cleavage to 5'-phosphomonoester.</text>
        <dbReference type="EC" id="3.1.26.4"/>
    </reaction>
</comment>
<dbReference type="NCBIfam" id="NF000595">
    <property type="entry name" value="PRK00015.1-3"/>
    <property type="match status" value="1"/>
</dbReference>
<comment type="similarity">
    <text evidence="5 14 16">Belongs to the RNase HII family.</text>
</comment>
<evidence type="ECO:0000256" key="6">
    <source>
        <dbReference type="ARBA" id="ARBA00012180"/>
    </source>
</evidence>
<dbReference type="SUPFAM" id="SSF53098">
    <property type="entry name" value="Ribonuclease H-like"/>
    <property type="match status" value="1"/>
</dbReference>
<feature type="binding site" evidence="14 15">
    <location>
        <position position="16"/>
    </location>
    <ligand>
        <name>a divalent metal cation</name>
        <dbReference type="ChEBI" id="CHEBI:60240"/>
    </ligand>
</feature>
<keyword evidence="13 14" id="KW-0464">Manganese</keyword>
<accession>A0A4P5ZTF1</accession>
<dbReference type="GO" id="GO:0005737">
    <property type="term" value="C:cytoplasm"/>
    <property type="evidence" value="ECO:0007669"/>
    <property type="project" value="UniProtKB-SubCell"/>
</dbReference>
<dbReference type="PROSITE" id="PS51975">
    <property type="entry name" value="RNASE_H_2"/>
    <property type="match status" value="1"/>
</dbReference>
<dbReference type="InterPro" id="IPR022898">
    <property type="entry name" value="RNase_HII"/>
</dbReference>
<keyword evidence="11 14" id="KW-0255">Endonuclease</keyword>
<dbReference type="AlphaFoldDB" id="A0A4P5ZTF1"/>
<dbReference type="InterPro" id="IPR012337">
    <property type="entry name" value="RNaseH-like_sf"/>
</dbReference>
<dbReference type="PANTHER" id="PTHR10954">
    <property type="entry name" value="RIBONUCLEASE H2 SUBUNIT A"/>
    <property type="match status" value="1"/>
</dbReference>
<gene>
    <name evidence="14" type="primary">rnhB</name>
    <name evidence="18" type="ORF">PA905_10500</name>
</gene>
<feature type="domain" description="RNase H type-2" evidence="17">
    <location>
        <begin position="10"/>
        <end position="201"/>
    </location>
</feature>
<evidence type="ECO:0000256" key="4">
    <source>
        <dbReference type="ARBA" id="ARBA00004496"/>
    </source>
</evidence>
<evidence type="ECO:0000259" key="17">
    <source>
        <dbReference type="PROSITE" id="PS51975"/>
    </source>
</evidence>
<evidence type="ECO:0000256" key="5">
    <source>
        <dbReference type="ARBA" id="ARBA00007383"/>
    </source>
</evidence>
<feature type="binding site" evidence="14 15">
    <location>
        <position position="112"/>
    </location>
    <ligand>
        <name>a divalent metal cation</name>
        <dbReference type="ChEBI" id="CHEBI:60240"/>
    </ligand>
</feature>
<evidence type="ECO:0000256" key="15">
    <source>
        <dbReference type="PROSITE-ProRule" id="PRU01319"/>
    </source>
</evidence>
<dbReference type="EMBL" id="BJCD01000032">
    <property type="protein sequence ID" value="GDZ93215.1"/>
    <property type="molecule type" value="Genomic_DNA"/>
</dbReference>
<evidence type="ECO:0000313" key="18">
    <source>
        <dbReference type="EMBL" id="GDZ93215.1"/>
    </source>
</evidence>
<dbReference type="GO" id="GO:0006298">
    <property type="term" value="P:mismatch repair"/>
    <property type="evidence" value="ECO:0007669"/>
    <property type="project" value="TreeGrafter"/>
</dbReference>
<keyword evidence="10 14" id="KW-0479">Metal-binding</keyword>
<evidence type="ECO:0000256" key="13">
    <source>
        <dbReference type="ARBA" id="ARBA00023211"/>
    </source>
</evidence>
<dbReference type="Proteomes" id="UP000299794">
    <property type="component" value="Unassembled WGS sequence"/>
</dbReference>
<dbReference type="InterPro" id="IPR001352">
    <property type="entry name" value="RNase_HII/HIII"/>
</dbReference>
<evidence type="ECO:0000256" key="12">
    <source>
        <dbReference type="ARBA" id="ARBA00022801"/>
    </source>
</evidence>
<evidence type="ECO:0000313" key="19">
    <source>
        <dbReference type="Proteomes" id="UP000299794"/>
    </source>
</evidence>
<dbReference type="GO" id="GO:0043137">
    <property type="term" value="P:DNA replication, removal of RNA primer"/>
    <property type="evidence" value="ECO:0007669"/>
    <property type="project" value="TreeGrafter"/>
</dbReference>
<dbReference type="GO" id="GO:0004523">
    <property type="term" value="F:RNA-DNA hybrid ribonuclease activity"/>
    <property type="evidence" value="ECO:0007669"/>
    <property type="project" value="UniProtKB-UniRule"/>
</dbReference>
<evidence type="ECO:0000256" key="9">
    <source>
        <dbReference type="ARBA" id="ARBA00022722"/>
    </source>
</evidence>
<keyword evidence="8 14" id="KW-0963">Cytoplasm</keyword>
<feature type="binding site" evidence="14 15">
    <location>
        <position position="17"/>
    </location>
    <ligand>
        <name>a divalent metal cation</name>
        <dbReference type="ChEBI" id="CHEBI:60240"/>
    </ligand>
</feature>
<dbReference type="PANTHER" id="PTHR10954:SF18">
    <property type="entry name" value="RIBONUCLEASE HII"/>
    <property type="match status" value="1"/>
</dbReference>
<protein>
    <recommendedName>
        <fullName evidence="7 14">Ribonuclease HII</fullName>
        <shortName evidence="14">RNase HII</shortName>
        <ecNumber evidence="6 14">3.1.26.4</ecNumber>
    </recommendedName>
</protein>
<comment type="cofactor">
    <cofactor evidence="14 15">
        <name>Mn(2+)</name>
        <dbReference type="ChEBI" id="CHEBI:29035"/>
    </cofactor>
    <cofactor evidence="14 15">
        <name>Mg(2+)</name>
        <dbReference type="ChEBI" id="CHEBI:18420"/>
    </cofactor>
    <text evidence="14 15">Manganese or magnesium. Binds 1 divalent metal ion per monomer in the absence of substrate. May bind a second metal ion after substrate binding.</text>
</comment>
<dbReference type="EC" id="3.1.26.4" evidence="6 14"/>
<dbReference type="Gene3D" id="3.30.420.10">
    <property type="entry name" value="Ribonuclease H-like superfamily/Ribonuclease H"/>
    <property type="match status" value="1"/>
</dbReference>
<evidence type="ECO:0000256" key="14">
    <source>
        <dbReference type="HAMAP-Rule" id="MF_00052"/>
    </source>
</evidence>
<sequence>MTEYNSSTCIVIAGVDEVGRGALFGPVVAAAVILSEDSIAQLTNAGVKDSKKLTPGVRSRLAIEIKAIAIDCKIGWATVKEIDRFNILQATLLAMKRAIIRLNPEPELCLIDGNQKIPKLLIPQQTIIKGDSTSIAIAAASIVAKVWRDELITRLAKKYPEYDLKQNKGYGTAKHRQAIQEYGITCQHRQSFGCCQLSLPL</sequence>
<evidence type="ECO:0000256" key="3">
    <source>
        <dbReference type="ARBA" id="ARBA00004065"/>
    </source>
</evidence>
<dbReference type="InterPro" id="IPR036397">
    <property type="entry name" value="RNaseH_sf"/>
</dbReference>
<organism evidence="18 19">
    <name type="scientific">Planktothrix agardhii CCAP 1459/11A</name>
    <dbReference type="NCBI Taxonomy" id="282420"/>
    <lineage>
        <taxon>Bacteria</taxon>
        <taxon>Bacillati</taxon>
        <taxon>Cyanobacteriota</taxon>
        <taxon>Cyanophyceae</taxon>
        <taxon>Oscillatoriophycideae</taxon>
        <taxon>Oscillatoriales</taxon>
        <taxon>Microcoleaceae</taxon>
        <taxon>Planktothrix</taxon>
    </lineage>
</organism>
<dbReference type="HAMAP" id="MF_00052_B">
    <property type="entry name" value="RNase_HII_B"/>
    <property type="match status" value="1"/>
</dbReference>
<dbReference type="InterPro" id="IPR024567">
    <property type="entry name" value="RNase_HII/HIII_dom"/>
</dbReference>
<evidence type="ECO:0000256" key="10">
    <source>
        <dbReference type="ARBA" id="ARBA00022723"/>
    </source>
</evidence>
<dbReference type="GO" id="GO:0032299">
    <property type="term" value="C:ribonuclease H2 complex"/>
    <property type="evidence" value="ECO:0007669"/>
    <property type="project" value="TreeGrafter"/>
</dbReference>
<evidence type="ECO:0000256" key="1">
    <source>
        <dbReference type="ARBA" id="ARBA00000077"/>
    </source>
</evidence>
<comment type="cofactor">
    <cofactor evidence="2">
        <name>Mg(2+)</name>
        <dbReference type="ChEBI" id="CHEBI:18420"/>
    </cofactor>
</comment>
<comment type="subcellular location">
    <subcellularLocation>
        <location evidence="4 14">Cytoplasm</location>
    </subcellularLocation>
</comment>
<evidence type="ECO:0000256" key="2">
    <source>
        <dbReference type="ARBA" id="ARBA00001946"/>
    </source>
</evidence>
<dbReference type="GO" id="GO:0030145">
    <property type="term" value="F:manganese ion binding"/>
    <property type="evidence" value="ECO:0007669"/>
    <property type="project" value="UniProtKB-UniRule"/>
</dbReference>
<dbReference type="RefSeq" id="WP_141293695.1">
    <property type="nucleotide sequence ID" value="NZ_BJCD01000032.1"/>
</dbReference>
<name>A0A4P5ZTF1_PLAAG</name>
<reference evidence="19" key="1">
    <citation type="submission" date="2019-02" db="EMBL/GenBank/DDBJ databases">
        <title>Draft genome sequence of Planktothrix agardhii NIES-905.</title>
        <authorList>
            <person name="Yamaguchi H."/>
            <person name="Suzuki S."/>
            <person name="Kawachi M."/>
        </authorList>
    </citation>
    <scope>NUCLEOTIDE SEQUENCE [LARGE SCALE GENOMIC DNA]</scope>
    <source>
        <strain evidence="19">CCAP 1459/11A</strain>
    </source>
</reference>